<dbReference type="SMART" id="SM00749">
    <property type="entry name" value="BON"/>
    <property type="match status" value="1"/>
</dbReference>
<dbReference type="Pfam" id="PF04972">
    <property type="entry name" value="BON"/>
    <property type="match status" value="1"/>
</dbReference>
<evidence type="ECO:0000256" key="2">
    <source>
        <dbReference type="ARBA" id="ARBA00022729"/>
    </source>
</evidence>
<dbReference type="FunFam" id="3.30.1340.30:FF:000001">
    <property type="entry name" value="Molecular chaperone OsmY"/>
    <property type="match status" value="1"/>
</dbReference>
<dbReference type="PANTHER" id="PTHR34606">
    <property type="entry name" value="BON DOMAIN-CONTAINING PROTEIN"/>
    <property type="match status" value="1"/>
</dbReference>
<evidence type="ECO:0000256" key="3">
    <source>
        <dbReference type="ARBA" id="ARBA00022737"/>
    </source>
</evidence>
<dbReference type="InterPro" id="IPR007055">
    <property type="entry name" value="BON_dom"/>
</dbReference>
<dbReference type="OrthoDB" id="9808091at2"/>
<accession>A0A4R5L5P7</accession>
<dbReference type="InterPro" id="IPR014004">
    <property type="entry name" value="Transpt-assoc_nodulatn_dom_bac"/>
</dbReference>
<comment type="caution">
    <text evidence="8">The sequence shown here is derived from an EMBL/GenBank/DDBJ whole genome shotgun (WGS) entry which is preliminary data.</text>
</comment>
<evidence type="ECO:0000313" key="8">
    <source>
        <dbReference type="EMBL" id="TDG03074.1"/>
    </source>
</evidence>
<evidence type="ECO:0000256" key="5">
    <source>
        <dbReference type="ARBA" id="ARBA00070588"/>
    </source>
</evidence>
<evidence type="ECO:0000313" key="9">
    <source>
        <dbReference type="Proteomes" id="UP000295606"/>
    </source>
</evidence>
<dbReference type="Proteomes" id="UP000295606">
    <property type="component" value="Unassembled WGS sequence"/>
</dbReference>
<evidence type="ECO:0000256" key="4">
    <source>
        <dbReference type="ARBA" id="ARBA00022764"/>
    </source>
</evidence>
<evidence type="ECO:0000256" key="6">
    <source>
        <dbReference type="SAM" id="SignalP"/>
    </source>
</evidence>
<protein>
    <recommendedName>
        <fullName evidence="5">Osmotically-inducible protein Y</fullName>
    </recommendedName>
</protein>
<dbReference type="PROSITE" id="PS50914">
    <property type="entry name" value="BON"/>
    <property type="match status" value="1"/>
</dbReference>
<dbReference type="AlphaFoldDB" id="A0A4R5L5P7"/>
<comment type="subcellular location">
    <subcellularLocation>
        <location evidence="1">Periplasm</location>
    </subcellularLocation>
</comment>
<gene>
    <name evidence="8" type="ORF">E1N52_36665</name>
</gene>
<dbReference type="Gene3D" id="3.30.1340.30">
    <property type="match status" value="1"/>
</dbReference>
<keyword evidence="2 6" id="KW-0732">Signal</keyword>
<sequence>MKRILILKTAAGAACMTFALMAGAQTTTNSSAPAGSSESVGQHVDDATITTKVKAELLGAKNVKSEHIHVKTRKGVVSLTGTVPSAEDRDNAKQVVEGVSGVTSVKNHLKVSAAS</sequence>
<feature type="domain" description="BON" evidence="7">
    <location>
        <begin position="45"/>
        <end position="113"/>
    </location>
</feature>
<reference evidence="8 9" key="1">
    <citation type="submission" date="2019-03" db="EMBL/GenBank/DDBJ databases">
        <title>Paraburkholderia sp. isolated from native Mimosa gymnas in Guartela State Park, Brazil.</title>
        <authorList>
            <person name="Paulitsch F."/>
            <person name="Hungria M."/>
            <person name="Delamuta J.R.M."/>
            <person name="Ribeiro R.A."/>
            <person name="Dall'Agnol R."/>
            <person name="Silva J.S.B."/>
        </authorList>
    </citation>
    <scope>NUCLEOTIDE SEQUENCE [LARGE SCALE GENOMIC DNA]</scope>
    <source>
        <strain evidence="8 9">CNPSo 3008</strain>
    </source>
</reference>
<dbReference type="EMBL" id="SMOD01000047">
    <property type="protein sequence ID" value="TDG03074.1"/>
    <property type="molecule type" value="Genomic_DNA"/>
</dbReference>
<dbReference type="PANTHER" id="PTHR34606:SF15">
    <property type="entry name" value="BON DOMAIN-CONTAINING PROTEIN"/>
    <property type="match status" value="1"/>
</dbReference>
<feature type="signal peptide" evidence="6">
    <location>
        <begin position="1"/>
        <end position="24"/>
    </location>
</feature>
<dbReference type="RefSeq" id="WP_133189045.1">
    <property type="nucleotide sequence ID" value="NZ_SMOD01000047.1"/>
</dbReference>
<keyword evidence="3" id="KW-0677">Repeat</keyword>
<dbReference type="InterPro" id="IPR051686">
    <property type="entry name" value="Lipoprotein_DolP"/>
</dbReference>
<evidence type="ECO:0000259" key="7">
    <source>
        <dbReference type="PROSITE" id="PS50914"/>
    </source>
</evidence>
<proteinExistence type="predicted"/>
<name>A0A4R5L5P7_9BURK</name>
<dbReference type="GO" id="GO:0042597">
    <property type="term" value="C:periplasmic space"/>
    <property type="evidence" value="ECO:0007669"/>
    <property type="project" value="UniProtKB-SubCell"/>
</dbReference>
<evidence type="ECO:0000256" key="1">
    <source>
        <dbReference type="ARBA" id="ARBA00004418"/>
    </source>
</evidence>
<organism evidence="8 9">
    <name type="scientific">Paraburkholderia guartelaensis</name>
    <dbReference type="NCBI Taxonomy" id="2546446"/>
    <lineage>
        <taxon>Bacteria</taxon>
        <taxon>Pseudomonadati</taxon>
        <taxon>Pseudomonadota</taxon>
        <taxon>Betaproteobacteria</taxon>
        <taxon>Burkholderiales</taxon>
        <taxon>Burkholderiaceae</taxon>
        <taxon>Paraburkholderia</taxon>
    </lineage>
</organism>
<keyword evidence="4" id="KW-0574">Periplasm</keyword>
<feature type="chain" id="PRO_5020492029" description="Osmotically-inducible protein Y" evidence="6">
    <location>
        <begin position="25"/>
        <end position="115"/>
    </location>
</feature>